<proteinExistence type="predicted"/>
<dbReference type="OrthoDB" id="5123270at2"/>
<evidence type="ECO:0000313" key="2">
    <source>
        <dbReference type="Proteomes" id="UP000198462"/>
    </source>
</evidence>
<sequence length="237" mass="26633">MGLKYKDLTDEVRQYTLEEIALYEKNGILYESPRLTENGCGQWPDILKSAASDGTDENLARAILANGCLKTHMPRKKPTGGHTMAKVPVNAHETLAEDEFNWFYIRGLCRFALDNGTPHLVGYRARFSQNPRSSSEEAVGQHFDPANVLEDLRTAQGRTLSRRCPAVRIQGYLFAFLNGQLATAIDFVMVAEIFGLHDERLHFASKANAVLHTQSRELIAPFTEGYIHEVPLYHTVL</sequence>
<dbReference type="EMBL" id="NFZT01000001">
    <property type="protein sequence ID" value="OWV33170.1"/>
    <property type="molecule type" value="Genomic_DNA"/>
</dbReference>
<dbReference type="AlphaFoldDB" id="A0A219B464"/>
<protein>
    <submittedName>
        <fullName evidence="1">Uncharacterized protein</fullName>
    </submittedName>
</protein>
<evidence type="ECO:0000313" key="1">
    <source>
        <dbReference type="EMBL" id="OWV33170.1"/>
    </source>
</evidence>
<gene>
    <name evidence="1" type="ORF">B5C34_06635</name>
</gene>
<keyword evidence="2" id="KW-1185">Reference proteome</keyword>
<dbReference type="Proteomes" id="UP000198462">
    <property type="component" value="Unassembled WGS sequence"/>
</dbReference>
<dbReference type="RefSeq" id="WP_088711957.1">
    <property type="nucleotide sequence ID" value="NZ_NFZT01000001.1"/>
</dbReference>
<comment type="caution">
    <text evidence="1">The sequence shown here is derived from an EMBL/GenBank/DDBJ whole genome shotgun (WGS) entry which is preliminary data.</text>
</comment>
<reference evidence="2" key="1">
    <citation type="submission" date="2017-05" db="EMBL/GenBank/DDBJ databases">
        <authorList>
            <person name="Lin X."/>
        </authorList>
    </citation>
    <scope>NUCLEOTIDE SEQUENCE [LARGE SCALE GENOMIC DNA]</scope>
    <source>
        <strain evidence="2">JLT2012</strain>
    </source>
</reference>
<organism evidence="1 2">
    <name type="scientific">Pacificimonas flava</name>
    <dbReference type="NCBI Taxonomy" id="1234595"/>
    <lineage>
        <taxon>Bacteria</taxon>
        <taxon>Pseudomonadati</taxon>
        <taxon>Pseudomonadota</taxon>
        <taxon>Alphaproteobacteria</taxon>
        <taxon>Sphingomonadales</taxon>
        <taxon>Sphingosinicellaceae</taxon>
        <taxon>Pacificimonas</taxon>
    </lineage>
</organism>
<accession>A0A219B464</accession>
<name>A0A219B464_9SPHN</name>